<feature type="active site" evidence="9">
    <location>
        <position position="167"/>
    </location>
</feature>
<keyword evidence="7 9" id="KW-0233">DNA recombination</keyword>
<evidence type="ECO:0000256" key="9">
    <source>
        <dbReference type="HAMAP-Rule" id="MF_01808"/>
    </source>
</evidence>
<dbReference type="PROSITE" id="PS51898">
    <property type="entry name" value="TYR_RECOMBINASE"/>
    <property type="match status" value="1"/>
</dbReference>
<dbReference type="NCBIfam" id="NF001399">
    <property type="entry name" value="PRK00283.1"/>
    <property type="match status" value="1"/>
</dbReference>
<proteinExistence type="inferred from homology"/>
<dbReference type="InterPro" id="IPR010998">
    <property type="entry name" value="Integrase_recombinase_N"/>
</dbReference>
<comment type="function">
    <text evidence="9">Site-specific tyrosine recombinase, which acts by catalyzing the cutting and rejoining of the recombining DNA molecules. The XerC-XerD complex is essential to convert dimers of the bacterial chromosome into monomers to permit their segregation at cell division. It also contributes to the segregational stability of plasmids.</text>
</comment>
<dbReference type="HAMAP" id="MF_01808">
    <property type="entry name" value="Recomb_XerC_XerD"/>
    <property type="match status" value="1"/>
</dbReference>
<comment type="subunit">
    <text evidence="9">Forms a cyclic heterotetrameric complex composed of two molecules of XerC and two molecules of XerD.</text>
</comment>
<evidence type="ECO:0000256" key="4">
    <source>
        <dbReference type="ARBA" id="ARBA00022829"/>
    </source>
</evidence>
<keyword evidence="13" id="KW-1185">Reference proteome</keyword>
<dbReference type="CDD" id="cd00798">
    <property type="entry name" value="INT_XerDC_C"/>
    <property type="match status" value="1"/>
</dbReference>
<name>A0A7U3YNC8_DESPD</name>
<evidence type="ECO:0000259" key="11">
    <source>
        <dbReference type="PROSITE" id="PS51900"/>
    </source>
</evidence>
<dbReference type="InterPro" id="IPR011010">
    <property type="entry name" value="DNA_brk_join_enz"/>
</dbReference>
<keyword evidence="4 9" id="KW-0159">Chromosome partition</keyword>
<feature type="domain" description="Core-binding (CB)" evidence="11">
    <location>
        <begin position="1"/>
        <end position="82"/>
    </location>
</feature>
<protein>
    <recommendedName>
        <fullName evidence="9">Tyrosine recombinase XerC</fullName>
    </recommendedName>
</protein>
<evidence type="ECO:0000256" key="2">
    <source>
        <dbReference type="ARBA" id="ARBA00022490"/>
    </source>
</evidence>
<dbReference type="PROSITE" id="PS51900">
    <property type="entry name" value="CB"/>
    <property type="match status" value="1"/>
</dbReference>
<feature type="domain" description="Tyr recombinase" evidence="10">
    <location>
        <begin position="103"/>
        <end position="292"/>
    </location>
</feature>
<gene>
    <name evidence="9" type="primary">xerC</name>
    <name evidence="12" type="ordered locus">Despr_2409</name>
</gene>
<dbReference type="GO" id="GO:0005737">
    <property type="term" value="C:cytoplasm"/>
    <property type="evidence" value="ECO:0007669"/>
    <property type="project" value="UniProtKB-SubCell"/>
</dbReference>
<evidence type="ECO:0000256" key="6">
    <source>
        <dbReference type="ARBA" id="ARBA00023125"/>
    </source>
</evidence>
<comment type="similarity">
    <text evidence="9">Belongs to the 'phage' integrase family. XerC subfamily.</text>
</comment>
<dbReference type="SUPFAM" id="SSF56349">
    <property type="entry name" value="DNA breaking-rejoining enzymes"/>
    <property type="match status" value="1"/>
</dbReference>
<dbReference type="KEGG" id="dpr:Despr_2409"/>
<dbReference type="Gene3D" id="1.10.150.130">
    <property type="match status" value="1"/>
</dbReference>
<dbReference type="AlphaFoldDB" id="A0A7U3YNC8"/>
<dbReference type="Gene3D" id="1.10.443.10">
    <property type="entry name" value="Intergrase catalytic core"/>
    <property type="match status" value="1"/>
</dbReference>
<keyword evidence="3 9" id="KW-0132">Cell division</keyword>
<dbReference type="GO" id="GO:0003677">
    <property type="term" value="F:DNA binding"/>
    <property type="evidence" value="ECO:0007669"/>
    <property type="project" value="UniProtKB-UniRule"/>
</dbReference>
<dbReference type="PANTHER" id="PTHR30349:SF77">
    <property type="entry name" value="TYROSINE RECOMBINASE XERC"/>
    <property type="match status" value="1"/>
</dbReference>
<dbReference type="InterPro" id="IPR002104">
    <property type="entry name" value="Integrase_catalytic"/>
</dbReference>
<evidence type="ECO:0000256" key="7">
    <source>
        <dbReference type="ARBA" id="ARBA00023172"/>
    </source>
</evidence>
<keyword evidence="6 9" id="KW-0238">DNA-binding</keyword>
<evidence type="ECO:0000256" key="1">
    <source>
        <dbReference type="ARBA" id="ARBA00004496"/>
    </source>
</evidence>
<feature type="active site" evidence="9">
    <location>
        <position position="244"/>
    </location>
</feature>
<evidence type="ECO:0000259" key="10">
    <source>
        <dbReference type="PROSITE" id="PS51898"/>
    </source>
</evidence>
<dbReference type="InterPro" id="IPR023009">
    <property type="entry name" value="Tyrosine_recombinase_XerC/XerD"/>
</dbReference>
<accession>A0A7U3YNC8</accession>
<evidence type="ECO:0000313" key="12">
    <source>
        <dbReference type="EMBL" id="ADW18550.1"/>
    </source>
</evidence>
<dbReference type="Pfam" id="PF02899">
    <property type="entry name" value="Phage_int_SAM_1"/>
    <property type="match status" value="1"/>
</dbReference>
<dbReference type="Pfam" id="PF00589">
    <property type="entry name" value="Phage_integrase"/>
    <property type="match status" value="1"/>
</dbReference>
<evidence type="ECO:0000256" key="5">
    <source>
        <dbReference type="ARBA" id="ARBA00022908"/>
    </source>
</evidence>
<dbReference type="PANTHER" id="PTHR30349">
    <property type="entry name" value="PHAGE INTEGRASE-RELATED"/>
    <property type="match status" value="1"/>
</dbReference>
<dbReference type="Proteomes" id="UP000006365">
    <property type="component" value="Chromosome"/>
</dbReference>
<dbReference type="EMBL" id="CP002364">
    <property type="protein sequence ID" value="ADW18550.1"/>
    <property type="molecule type" value="Genomic_DNA"/>
</dbReference>
<feature type="active site" evidence="9">
    <location>
        <position position="270"/>
    </location>
</feature>
<dbReference type="GO" id="GO:0051301">
    <property type="term" value="P:cell division"/>
    <property type="evidence" value="ECO:0007669"/>
    <property type="project" value="UniProtKB-KW"/>
</dbReference>
<dbReference type="InterPro" id="IPR044068">
    <property type="entry name" value="CB"/>
</dbReference>
<keyword evidence="5 9" id="KW-0229">DNA integration</keyword>
<reference evidence="12 13" key="1">
    <citation type="journal article" date="2011" name="Stand. Genomic Sci.">
        <title>Complete genome sequence of Desulfobulbus propionicus type strain (1pr3).</title>
        <authorList>
            <person name="Pagani I."/>
            <person name="Lapidus A."/>
            <person name="Nolan M."/>
            <person name="Lucas S."/>
            <person name="Hammon N."/>
            <person name="Deshpande S."/>
            <person name="Cheng J.F."/>
            <person name="Chertkov O."/>
            <person name="Davenport K."/>
            <person name="Tapia R."/>
            <person name="Han C."/>
            <person name="Goodwin L."/>
            <person name="Pitluck S."/>
            <person name="Liolios K."/>
            <person name="Mavromatis K."/>
            <person name="Ivanova N."/>
            <person name="Mikhailova N."/>
            <person name="Pati A."/>
            <person name="Chen A."/>
            <person name="Palaniappan K."/>
            <person name="Land M."/>
            <person name="Hauser L."/>
            <person name="Chang Y.J."/>
            <person name="Jeffries C.D."/>
            <person name="Detter J.C."/>
            <person name="Brambilla E."/>
            <person name="Kannan K.P."/>
            <person name="Djao O.D."/>
            <person name="Rohde M."/>
            <person name="Pukall R."/>
            <person name="Spring S."/>
            <person name="Goker M."/>
            <person name="Sikorski J."/>
            <person name="Woyke T."/>
            <person name="Bristow J."/>
            <person name="Eisen J.A."/>
            <person name="Markowitz V."/>
            <person name="Hugenholtz P."/>
            <person name="Kyrpides N.C."/>
            <person name="Klenk H.P."/>
        </authorList>
    </citation>
    <scope>NUCLEOTIDE SEQUENCE [LARGE SCALE GENOMIC DNA]</scope>
    <source>
        <strain evidence="13">ATCC 33891 / DSM 2032 / 1pr3</strain>
    </source>
</reference>
<organism evidence="12 13">
    <name type="scientific">Desulfobulbus propionicus (strain ATCC 33891 / DSM 2032 / VKM B-1956 / 1pr3)</name>
    <dbReference type="NCBI Taxonomy" id="577650"/>
    <lineage>
        <taxon>Bacteria</taxon>
        <taxon>Pseudomonadati</taxon>
        <taxon>Thermodesulfobacteriota</taxon>
        <taxon>Desulfobulbia</taxon>
        <taxon>Desulfobulbales</taxon>
        <taxon>Desulfobulbaceae</taxon>
        <taxon>Desulfobulbus</taxon>
    </lineage>
</organism>
<keyword evidence="2 9" id="KW-0963">Cytoplasm</keyword>
<keyword evidence="8 9" id="KW-0131">Cell cycle</keyword>
<dbReference type="InterPro" id="IPR050090">
    <property type="entry name" value="Tyrosine_recombinase_XerCD"/>
</dbReference>
<dbReference type="InterPro" id="IPR013762">
    <property type="entry name" value="Integrase-like_cat_sf"/>
</dbReference>
<evidence type="ECO:0000256" key="8">
    <source>
        <dbReference type="ARBA" id="ARBA00023306"/>
    </source>
</evidence>
<dbReference type="GO" id="GO:0007059">
    <property type="term" value="P:chromosome segregation"/>
    <property type="evidence" value="ECO:0007669"/>
    <property type="project" value="UniProtKB-UniRule"/>
</dbReference>
<evidence type="ECO:0000313" key="13">
    <source>
        <dbReference type="Proteomes" id="UP000006365"/>
    </source>
</evidence>
<dbReference type="GO" id="GO:0009037">
    <property type="term" value="F:tyrosine-based site-specific recombinase activity"/>
    <property type="evidence" value="ECO:0007669"/>
    <property type="project" value="UniProtKB-UniRule"/>
</dbReference>
<dbReference type="InterPro" id="IPR004107">
    <property type="entry name" value="Integrase_SAM-like_N"/>
</dbReference>
<dbReference type="RefSeq" id="WP_015725087.1">
    <property type="nucleotide sequence ID" value="NC_014972.1"/>
</dbReference>
<comment type="subcellular location">
    <subcellularLocation>
        <location evidence="1 9">Cytoplasm</location>
    </subcellularLocation>
</comment>
<dbReference type="GO" id="GO:0006313">
    <property type="term" value="P:DNA transposition"/>
    <property type="evidence" value="ECO:0007669"/>
    <property type="project" value="UniProtKB-UniRule"/>
</dbReference>
<feature type="active site" evidence="9">
    <location>
        <position position="247"/>
    </location>
</feature>
<feature type="active site" description="O-(3'-phospho-DNA)-tyrosine intermediate" evidence="9">
    <location>
        <position position="279"/>
    </location>
</feature>
<feature type="active site" evidence="9">
    <location>
        <position position="143"/>
    </location>
</feature>
<sequence>MTDLVERFVRWLLVEKGYSPHTADGYQRDLLEFQRFCGGVLSPESITSSLVQAFVGSLYASNASASVARKLSALRTFFRFLLREKVIESDPVAGIVGPKLGHALPAFLTVDEVFSLLETPATSDRYWRRDRAVMEVLYATGMRVAELVGCNREDVDLAAEMVRVRGKGRKERLVPFGRAAHEALEQYLPEREALCIARVQRGRKPEQRALFLNGRGTRLSARSVERSIQTYALRAGIGVTVTPHALRHSFATHLLEMGADLRTVQELLGHVSLSTTQKYTHINIDHLSKVYDQAHPQAQKKQP</sequence>
<evidence type="ECO:0000256" key="3">
    <source>
        <dbReference type="ARBA" id="ARBA00022618"/>
    </source>
</evidence>